<sequence>MPDDEVKLSGLDLLCGEKVARCLGTAARVYGFDTERRAELHVLNPLGHQLRSGVGLVVHRRDGAPLVEVSGRPTTEPGWTAVEVACGLSRPRALATLDAALHSGRCDVSELARAVLVQRGRRGIVNVRDLLPLADGRAESPMESEARLVMIEGGLPTPVLQYELVDARGRLRRLDFAWPQHRVAAEYDSAEWHLGSEALRRDREKLAALQDLGWISVPIVVDDVRRHPAALVNRIQAHLRARECA</sequence>
<dbReference type="SUPFAM" id="SSF52980">
    <property type="entry name" value="Restriction endonuclease-like"/>
    <property type="match status" value="1"/>
</dbReference>
<proteinExistence type="predicted"/>
<organism evidence="1 2">
    <name type="scientific">Mycolicibacterium anyangense</name>
    <dbReference type="NCBI Taxonomy" id="1431246"/>
    <lineage>
        <taxon>Bacteria</taxon>
        <taxon>Bacillati</taxon>
        <taxon>Actinomycetota</taxon>
        <taxon>Actinomycetes</taxon>
        <taxon>Mycobacteriales</taxon>
        <taxon>Mycobacteriaceae</taxon>
        <taxon>Mycolicibacterium</taxon>
    </lineage>
</organism>
<accession>A0A6N4WCV8</accession>
<dbReference type="KEGG" id="many:MANY_52030"/>
<evidence type="ECO:0000313" key="2">
    <source>
        <dbReference type="Proteomes" id="UP000467249"/>
    </source>
</evidence>
<gene>
    <name evidence="1" type="ORF">MANY_52030</name>
</gene>
<dbReference type="InterPro" id="IPR011335">
    <property type="entry name" value="Restrct_endonuc-II-like"/>
</dbReference>
<evidence type="ECO:0000313" key="1">
    <source>
        <dbReference type="EMBL" id="BBZ79866.1"/>
    </source>
</evidence>
<name>A0A6N4WCV8_9MYCO</name>
<dbReference type="Gene3D" id="3.40.960.10">
    <property type="entry name" value="VSR Endonuclease"/>
    <property type="match status" value="1"/>
</dbReference>
<evidence type="ECO:0008006" key="3">
    <source>
        <dbReference type="Google" id="ProtNLM"/>
    </source>
</evidence>
<reference evidence="1 2" key="1">
    <citation type="journal article" date="2019" name="Emerg. Microbes Infect.">
        <title>Comprehensive subspecies identification of 175 nontuberculous mycobacteria species based on 7547 genomic profiles.</title>
        <authorList>
            <person name="Matsumoto Y."/>
            <person name="Kinjo T."/>
            <person name="Motooka D."/>
            <person name="Nabeya D."/>
            <person name="Jung N."/>
            <person name="Uechi K."/>
            <person name="Horii T."/>
            <person name="Iida T."/>
            <person name="Fujita J."/>
            <person name="Nakamura S."/>
        </authorList>
    </citation>
    <scope>NUCLEOTIDE SEQUENCE [LARGE SCALE GENOMIC DNA]</scope>
    <source>
        <strain evidence="1 2">JCM 30275</strain>
    </source>
</reference>
<dbReference type="EMBL" id="AP022620">
    <property type="protein sequence ID" value="BBZ79866.1"/>
    <property type="molecule type" value="Genomic_DNA"/>
</dbReference>
<dbReference type="AlphaFoldDB" id="A0A6N4WCV8"/>
<dbReference type="Proteomes" id="UP000467249">
    <property type="component" value="Chromosome"/>
</dbReference>
<keyword evidence="2" id="KW-1185">Reference proteome</keyword>
<protein>
    <recommendedName>
        <fullName evidence="3">DUF559 domain-containing protein</fullName>
    </recommendedName>
</protein>